<keyword evidence="1" id="KW-1133">Transmembrane helix</keyword>
<reference evidence="2 3" key="1">
    <citation type="journal article" date="2019" name="Nat. Commun.">
        <title>A new type of DNA phosphorothioation-based antiviral system in archaea.</title>
        <authorList>
            <person name="Xiong L."/>
            <person name="Liu S."/>
            <person name="Chen S."/>
            <person name="Xiao Y."/>
            <person name="Zhu B."/>
            <person name="Gao Y."/>
            <person name="Zhang Y."/>
            <person name="Chen B."/>
            <person name="Luo J."/>
            <person name="Deng Z."/>
            <person name="Chen X."/>
            <person name="Wang L."/>
            <person name="Chen S."/>
        </authorList>
    </citation>
    <scope>NUCLEOTIDE SEQUENCE [LARGE SCALE GENOMIC DNA]</scope>
    <source>
        <strain evidence="2 3">JCM 10635</strain>
    </source>
</reference>
<protein>
    <recommendedName>
        <fullName evidence="4">DUF5305 domain-containing protein</fullName>
    </recommendedName>
</protein>
<evidence type="ECO:0000256" key="1">
    <source>
        <dbReference type="SAM" id="Phobius"/>
    </source>
</evidence>
<feature type="transmembrane region" description="Helical" evidence="1">
    <location>
        <begin position="17"/>
        <end position="38"/>
    </location>
</feature>
<dbReference type="Proteomes" id="UP000296822">
    <property type="component" value="Chromosome"/>
</dbReference>
<dbReference type="RefSeq" id="WP_006066250.1">
    <property type="nucleotide sequence ID" value="NZ_CP031305.1"/>
</dbReference>
<evidence type="ECO:0008006" key="4">
    <source>
        <dbReference type="Google" id="ProtNLM"/>
    </source>
</evidence>
<name>A0A4D6HIU2_9EURY</name>
<proteinExistence type="predicted"/>
<organism evidence="2 3">
    <name type="scientific">Natronorubrum bangense</name>
    <dbReference type="NCBI Taxonomy" id="61858"/>
    <lineage>
        <taxon>Archaea</taxon>
        <taxon>Methanobacteriati</taxon>
        <taxon>Methanobacteriota</taxon>
        <taxon>Stenosarchaea group</taxon>
        <taxon>Halobacteria</taxon>
        <taxon>Halobacteriales</taxon>
        <taxon>Natrialbaceae</taxon>
        <taxon>Natronorubrum</taxon>
    </lineage>
</organism>
<dbReference type="Pfam" id="PF17231">
    <property type="entry name" value="DUF5305"/>
    <property type="match status" value="1"/>
</dbReference>
<keyword evidence="1" id="KW-0812">Transmembrane</keyword>
<feature type="transmembrane region" description="Helical" evidence="1">
    <location>
        <begin position="235"/>
        <end position="256"/>
    </location>
</feature>
<evidence type="ECO:0000313" key="2">
    <source>
        <dbReference type="EMBL" id="QCC53879.1"/>
    </source>
</evidence>
<dbReference type="KEGG" id="nbg:DV706_04865"/>
<dbReference type="EMBL" id="CP031305">
    <property type="protein sequence ID" value="QCC53879.1"/>
    <property type="molecule type" value="Genomic_DNA"/>
</dbReference>
<dbReference type="InterPro" id="IPR035185">
    <property type="entry name" value="DUF5305"/>
</dbReference>
<dbReference type="GeneID" id="39850571"/>
<sequence>MIDNPRLELVLAQYGRLLTIALVVIGVLALVATGWAVANPTTETTTQYGDERVSTDVQTSAVVVQDGELWNEGDRLENSGVYVLNASPELTLEPETRLVDEGDRTPIDDASVHHELTLRFEATRDGESFWNETHTEIDESPAVEDGVAMSTTTIDVESYRDRQRQLERELSGVGNIDLEVDVHVEYETARNQGTQEATTTFHVTDDAYWLAESLSASDGHTYQTATEQTTESRSLGAIGGLSVLGTLALVGAALVARRAPINEDAARRAVHEQRYAEWISRGSIPMWVGDYHISLDTLEDVVDVAIDTNERVVNDRQRGLFAVVSDGVVYYYSERGLWEETAWPEMNLTKQQHATDEKPALSAEELGLEDETEFADPADGGFEDDEDVWKQL</sequence>
<gene>
    <name evidence="2" type="ORF">DV706_04865</name>
</gene>
<evidence type="ECO:0000313" key="3">
    <source>
        <dbReference type="Proteomes" id="UP000296822"/>
    </source>
</evidence>
<accession>A0A4D6HIU2</accession>
<dbReference type="AlphaFoldDB" id="A0A4D6HIU2"/>
<keyword evidence="1" id="KW-0472">Membrane</keyword>